<evidence type="ECO:0000313" key="7">
    <source>
        <dbReference type="Proteomes" id="UP000515154"/>
    </source>
</evidence>
<dbReference type="SUPFAM" id="SSF103473">
    <property type="entry name" value="MFS general substrate transporter"/>
    <property type="match status" value="1"/>
</dbReference>
<dbReference type="PANTHER" id="PTHR24064">
    <property type="entry name" value="SOLUTE CARRIER FAMILY 22 MEMBER"/>
    <property type="match status" value="1"/>
</dbReference>
<evidence type="ECO:0000256" key="1">
    <source>
        <dbReference type="ARBA" id="ARBA00004141"/>
    </source>
</evidence>
<accession>A0A6P7SYH4</accession>
<dbReference type="GO" id="GO:0016020">
    <property type="term" value="C:membrane"/>
    <property type="evidence" value="ECO:0007669"/>
    <property type="project" value="UniProtKB-SubCell"/>
</dbReference>
<comment type="subcellular location">
    <subcellularLocation>
        <location evidence="1">Membrane</location>
        <topology evidence="1">Multi-pass membrane protein</topology>
    </subcellularLocation>
</comment>
<dbReference type="Gene3D" id="1.20.1250.20">
    <property type="entry name" value="MFS general substrate transporter like domains"/>
    <property type="match status" value="1"/>
</dbReference>
<feature type="transmembrane region" description="Helical" evidence="5">
    <location>
        <begin position="400"/>
        <end position="422"/>
    </location>
</feature>
<keyword evidence="2 5" id="KW-0812">Transmembrane</keyword>
<dbReference type="Pfam" id="PF07690">
    <property type="entry name" value="MFS_1"/>
    <property type="match status" value="1"/>
</dbReference>
<feature type="transmembrane region" description="Helical" evidence="5">
    <location>
        <begin position="33"/>
        <end position="53"/>
    </location>
</feature>
<sequence>MNEGKDNMKSSQIDVDGIMRTLGHNKYFHTTQFILISGSIIIASTNSFLYMFYALTPEYQCNNLTEFQFNQYNISINEVSVVYDKCSIDIINADEGLTTENRTLDCVNGYYYTTPVDKSIVSQWDLVCNNLGLAESTQTVYTLGQMISGLLAPCLIEKFGRKPMRVSSHILLLVFNLIAAFSPSYWLFTIMRFLIGGAREAYSISTAVLLSELYPKERRIIMSCLFMNIWGLYNCVLGYIAYILKDYSWNVSFLFNAVLSGYFILDFFFLKESLRWLFANSKVEAAEKIVKKAAKQNKVDFDKVWRITFTDSSQPEVDGHVKETSPECRNNEPKAEIDGKIVADQSQIQTGKQTSDFVKLLAIFKSPYLRKVTIVISIEIIVNVGSLNSVLQMLEVLTGSIYLNFSVAAAVEIGTVALYSVIAKRFGHKIALQCWKTFAAACIMSTSLAKIFAEKDNTTEYIILVLYILAFAGLVAGASGDSIYMSELYPTQIRSVGTGFATTSMRIACLAAPFLKLLAVVAPWAPGIIIGTGCIISSILLQVFLPETGNRVLPQTIEDVNMMEKKNKKNKIEIQTIS</sequence>
<dbReference type="AlphaFoldDB" id="A0A6P7SYH4"/>
<dbReference type="KEGG" id="osn:115217600"/>
<evidence type="ECO:0000256" key="5">
    <source>
        <dbReference type="SAM" id="Phobius"/>
    </source>
</evidence>
<protein>
    <submittedName>
        <fullName evidence="8">Solute carrier family 22 member 8-like</fullName>
    </submittedName>
</protein>
<proteinExistence type="predicted"/>
<keyword evidence="4 5" id="KW-0472">Membrane</keyword>
<evidence type="ECO:0000259" key="6">
    <source>
        <dbReference type="PROSITE" id="PS50850"/>
    </source>
</evidence>
<keyword evidence="3 5" id="KW-1133">Transmembrane helix</keyword>
<dbReference type="InterPro" id="IPR036259">
    <property type="entry name" value="MFS_trans_sf"/>
</dbReference>
<dbReference type="RefSeq" id="XP_029643212.1">
    <property type="nucleotide sequence ID" value="XM_029787352.2"/>
</dbReference>
<name>A0A6P7SYH4_9MOLL</name>
<evidence type="ECO:0000256" key="3">
    <source>
        <dbReference type="ARBA" id="ARBA00022989"/>
    </source>
</evidence>
<evidence type="ECO:0000256" key="2">
    <source>
        <dbReference type="ARBA" id="ARBA00022692"/>
    </source>
</evidence>
<evidence type="ECO:0000256" key="4">
    <source>
        <dbReference type="ARBA" id="ARBA00023136"/>
    </source>
</evidence>
<feature type="transmembrane region" description="Helical" evidence="5">
    <location>
        <begin position="168"/>
        <end position="187"/>
    </location>
</feature>
<dbReference type="InterPro" id="IPR011701">
    <property type="entry name" value="MFS"/>
</dbReference>
<dbReference type="InterPro" id="IPR020846">
    <property type="entry name" value="MFS_dom"/>
</dbReference>
<feature type="transmembrane region" description="Helical" evidence="5">
    <location>
        <begin position="521"/>
        <end position="545"/>
    </location>
</feature>
<feature type="transmembrane region" description="Helical" evidence="5">
    <location>
        <begin position="459"/>
        <end position="484"/>
    </location>
</feature>
<dbReference type="GO" id="GO:0022857">
    <property type="term" value="F:transmembrane transporter activity"/>
    <property type="evidence" value="ECO:0007669"/>
    <property type="project" value="InterPro"/>
</dbReference>
<feature type="domain" description="Major facilitator superfamily (MFS) profile" evidence="6">
    <location>
        <begin position="73"/>
        <end position="549"/>
    </location>
</feature>
<reference evidence="8" key="1">
    <citation type="submission" date="2025-08" db="UniProtKB">
        <authorList>
            <consortium name="RefSeq"/>
        </authorList>
    </citation>
    <scope>IDENTIFICATION</scope>
</reference>
<gene>
    <name evidence="8" type="primary">LOC115217600</name>
</gene>
<evidence type="ECO:0000313" key="8">
    <source>
        <dbReference type="RefSeq" id="XP_029643212.1"/>
    </source>
</evidence>
<feature type="transmembrane region" description="Helical" evidence="5">
    <location>
        <begin position="250"/>
        <end position="270"/>
    </location>
</feature>
<feature type="transmembrane region" description="Helical" evidence="5">
    <location>
        <begin position="225"/>
        <end position="244"/>
    </location>
</feature>
<organism evidence="7 8">
    <name type="scientific">Octopus sinensis</name>
    <name type="common">East Asian common octopus</name>
    <dbReference type="NCBI Taxonomy" id="2607531"/>
    <lineage>
        <taxon>Eukaryota</taxon>
        <taxon>Metazoa</taxon>
        <taxon>Spiralia</taxon>
        <taxon>Lophotrochozoa</taxon>
        <taxon>Mollusca</taxon>
        <taxon>Cephalopoda</taxon>
        <taxon>Coleoidea</taxon>
        <taxon>Octopodiformes</taxon>
        <taxon>Octopoda</taxon>
        <taxon>Incirrata</taxon>
        <taxon>Octopodidae</taxon>
        <taxon>Octopus</taxon>
    </lineage>
</organism>
<dbReference type="PROSITE" id="PS50850">
    <property type="entry name" value="MFS"/>
    <property type="match status" value="1"/>
</dbReference>
<keyword evidence="7" id="KW-1185">Reference proteome</keyword>
<dbReference type="Proteomes" id="UP000515154">
    <property type="component" value="Linkage group LG11"/>
</dbReference>
<feature type="transmembrane region" description="Helical" evidence="5">
    <location>
        <begin position="372"/>
        <end position="394"/>
    </location>
</feature>